<dbReference type="KEGG" id="bayd:BSPP4475_01960"/>
<evidence type="ECO:0000313" key="2">
    <source>
        <dbReference type="Proteomes" id="UP001189619"/>
    </source>
</evidence>
<dbReference type="AlphaFoldDB" id="A0AA48M5L0"/>
<dbReference type="Proteomes" id="UP001189619">
    <property type="component" value="Chromosome"/>
</dbReference>
<sequence length="223" mass="26123">MNDFASVVVSMFPDHWNINEDPKRDSDASTLLVEHFDLISSRFPERSFVLDRFPKTIVDSKKAAFLALSFGFLEDNPLLRSSYFKEEQKFLRVFQLLWAYDHVWVETSLRYENTERLKEVLQHEQKEKIATAILNKLHQHDRDHVYIEELADLEVLLELGLREAVSSVFVFAKMQVCIWSNYELNMPMFIGNPESMELLGTIVTTEGLYLRDSHGESRWTVSK</sequence>
<dbReference type="EMBL" id="OY569118">
    <property type="protein sequence ID" value="CAJ1001090.1"/>
    <property type="molecule type" value="Genomic_DNA"/>
</dbReference>
<evidence type="ECO:0000313" key="1">
    <source>
        <dbReference type="EMBL" id="CAJ1001090.1"/>
    </source>
</evidence>
<keyword evidence="2" id="KW-1185">Reference proteome</keyword>
<gene>
    <name evidence="1" type="ORF">BSPP4475_01960</name>
</gene>
<name>A0AA48M5L0_9BACL</name>
<dbReference type="RefSeq" id="WP_304415022.1">
    <property type="nucleotide sequence ID" value="NZ_JAUSVZ010000043.1"/>
</dbReference>
<accession>A0AA48M5L0</accession>
<organism evidence="1 2">
    <name type="scientific">Brevibacillus aydinogluensis</name>
    <dbReference type="NCBI Taxonomy" id="927786"/>
    <lineage>
        <taxon>Bacteria</taxon>
        <taxon>Bacillati</taxon>
        <taxon>Bacillota</taxon>
        <taxon>Bacilli</taxon>
        <taxon>Bacillales</taxon>
        <taxon>Paenibacillaceae</taxon>
        <taxon>Brevibacillus</taxon>
    </lineage>
</organism>
<protein>
    <submittedName>
        <fullName evidence="1">DUF2711 domain-containing protein</fullName>
    </submittedName>
</protein>
<reference evidence="1" key="1">
    <citation type="submission" date="2023-07" db="EMBL/GenBank/DDBJ databases">
        <authorList>
            <person name="Ivanov I."/>
            <person name="Teneva D."/>
            <person name="Stoikov I."/>
        </authorList>
    </citation>
    <scope>NUCLEOTIDE SEQUENCE</scope>
    <source>
        <strain evidence="1">4475</strain>
    </source>
</reference>
<proteinExistence type="predicted"/>